<name>A0A7W6C1E6_9HYPH</name>
<dbReference type="Proteomes" id="UP000531216">
    <property type="component" value="Unassembled WGS sequence"/>
</dbReference>
<keyword evidence="1" id="KW-0472">Membrane</keyword>
<dbReference type="RefSeq" id="WP_139224594.1">
    <property type="nucleotide sequence ID" value="NZ_FOOA01000005.1"/>
</dbReference>
<keyword evidence="1" id="KW-1133">Transmembrane helix</keyword>
<evidence type="ECO:0000313" key="3">
    <source>
        <dbReference type="Proteomes" id="UP000531216"/>
    </source>
</evidence>
<gene>
    <name evidence="2" type="ORF">GGR05_002826</name>
</gene>
<sequence length="169" mass="19240">MDTYANRPVKSSLRKMPLVICVGILAAFVGLIIWQPSYDVADPDYERLARQMQKLGEPDASLSPGARRQVDLGQLNEGQWTKVCLFGPFMSPVGMMIRERMLLSPSDYLRFAGLILHYPFRLSVVEEREAMLLYKDPWGISHVLHFQDGLPDHPHWSGCIQKPQTVMVL</sequence>
<organism evidence="2 3">
    <name type="scientific">Aureimonas phyllosphaerae</name>
    <dbReference type="NCBI Taxonomy" id="1166078"/>
    <lineage>
        <taxon>Bacteria</taxon>
        <taxon>Pseudomonadati</taxon>
        <taxon>Pseudomonadota</taxon>
        <taxon>Alphaproteobacteria</taxon>
        <taxon>Hyphomicrobiales</taxon>
        <taxon>Aurantimonadaceae</taxon>
        <taxon>Aureimonas</taxon>
    </lineage>
</organism>
<feature type="transmembrane region" description="Helical" evidence="1">
    <location>
        <begin position="16"/>
        <end position="34"/>
    </location>
</feature>
<reference evidence="2 3" key="1">
    <citation type="submission" date="2020-08" db="EMBL/GenBank/DDBJ databases">
        <title>Genomic Encyclopedia of Type Strains, Phase IV (KMG-IV): sequencing the most valuable type-strain genomes for metagenomic binning, comparative biology and taxonomic classification.</title>
        <authorList>
            <person name="Goeker M."/>
        </authorList>
    </citation>
    <scope>NUCLEOTIDE SEQUENCE [LARGE SCALE GENOMIC DNA]</scope>
    <source>
        <strain evidence="2 3">DSM 25024</strain>
    </source>
</reference>
<dbReference type="EMBL" id="JACIDO010000005">
    <property type="protein sequence ID" value="MBB3936672.1"/>
    <property type="molecule type" value="Genomic_DNA"/>
</dbReference>
<keyword evidence="3" id="KW-1185">Reference proteome</keyword>
<accession>A0A7W6C1E6</accession>
<protein>
    <submittedName>
        <fullName evidence="2">Uncharacterized protein</fullName>
    </submittedName>
</protein>
<proteinExistence type="predicted"/>
<dbReference type="AlphaFoldDB" id="A0A7W6C1E6"/>
<evidence type="ECO:0000256" key="1">
    <source>
        <dbReference type="SAM" id="Phobius"/>
    </source>
</evidence>
<keyword evidence="1" id="KW-0812">Transmembrane</keyword>
<comment type="caution">
    <text evidence="2">The sequence shown here is derived from an EMBL/GenBank/DDBJ whole genome shotgun (WGS) entry which is preliminary data.</text>
</comment>
<evidence type="ECO:0000313" key="2">
    <source>
        <dbReference type="EMBL" id="MBB3936672.1"/>
    </source>
</evidence>